<feature type="region of interest" description="Disordered" evidence="3">
    <location>
        <begin position="1"/>
        <end position="23"/>
    </location>
</feature>
<name>A0ABU9YLJ4_9PROT</name>
<dbReference type="RefSeq" id="WP_345937682.1">
    <property type="nucleotide sequence ID" value="NZ_JBBKTW010000005.1"/>
</dbReference>
<dbReference type="EC" id="3.1.3.12" evidence="2"/>
<evidence type="ECO:0000256" key="1">
    <source>
        <dbReference type="ARBA" id="ARBA00022801"/>
    </source>
</evidence>
<gene>
    <name evidence="4" type="primary">otsB</name>
    <name evidence="4" type="ORF">WG926_15260</name>
</gene>
<dbReference type="Proteomes" id="UP001413721">
    <property type="component" value="Unassembled WGS sequence"/>
</dbReference>
<comment type="catalytic activity">
    <reaction evidence="2">
        <text>alpha,alpha-trehalose 6-phosphate + H2O = alpha,alpha-trehalose + phosphate</text>
        <dbReference type="Rhea" id="RHEA:23420"/>
        <dbReference type="ChEBI" id="CHEBI:15377"/>
        <dbReference type="ChEBI" id="CHEBI:16551"/>
        <dbReference type="ChEBI" id="CHEBI:43474"/>
        <dbReference type="ChEBI" id="CHEBI:58429"/>
        <dbReference type="EC" id="3.1.3.12"/>
    </reaction>
</comment>
<keyword evidence="2" id="KW-0460">Magnesium</keyword>
<protein>
    <recommendedName>
        <fullName evidence="2">Trehalose 6-phosphate phosphatase</fullName>
        <ecNumber evidence="2">3.1.3.12</ecNumber>
    </recommendedName>
</protein>
<dbReference type="EMBL" id="JBBKTW010000005">
    <property type="protein sequence ID" value="MEN2989674.1"/>
    <property type="molecule type" value="Genomic_DNA"/>
</dbReference>
<evidence type="ECO:0000256" key="2">
    <source>
        <dbReference type="RuleBase" id="RU361117"/>
    </source>
</evidence>
<keyword evidence="1 2" id="KW-0378">Hydrolase</keyword>
<proteinExistence type="inferred from homology"/>
<dbReference type="InterPro" id="IPR036412">
    <property type="entry name" value="HAD-like_sf"/>
</dbReference>
<dbReference type="CDD" id="cd01627">
    <property type="entry name" value="HAD_TPP"/>
    <property type="match status" value="1"/>
</dbReference>
<comment type="pathway">
    <text evidence="2">Glycan biosynthesis; trehalose biosynthesis.</text>
</comment>
<evidence type="ECO:0000313" key="4">
    <source>
        <dbReference type="EMBL" id="MEN2989674.1"/>
    </source>
</evidence>
<sequence>MSGGEQPAVGAGSGTDAATGPAGLLPEPMPDWALFLDVDGCLIDIAPTPDAVVVTPGLPELLQRLHGRFGGAVALVSGRTLGELDRLFHPAVLPAAGQHGLERRDHPPVPLAVGFTEAGQVLERFVADTPGTLMERKSCGYAVHYRARPAAGPAVDRVARAVATVTDPPLTVVPGKMVVEVRMPGADKGTAIRGFMQDAPFRGRIPVFIGDDVTDEDGFAMVNAFGGHSIRVGPPPPPAIPGAPATAARWMVPDAGLFRDWLHGLAP</sequence>
<keyword evidence="5" id="KW-1185">Reference proteome</keyword>
<dbReference type="Gene3D" id="3.40.50.1000">
    <property type="entry name" value="HAD superfamily/HAD-like"/>
    <property type="match status" value="1"/>
</dbReference>
<comment type="caution">
    <text evidence="4">The sequence shown here is derived from an EMBL/GenBank/DDBJ whole genome shotgun (WGS) entry which is preliminary data.</text>
</comment>
<dbReference type="PANTHER" id="PTHR43768:SF3">
    <property type="entry name" value="TREHALOSE 6-PHOSPHATE PHOSPHATASE"/>
    <property type="match status" value="1"/>
</dbReference>
<dbReference type="SUPFAM" id="SSF56784">
    <property type="entry name" value="HAD-like"/>
    <property type="match status" value="1"/>
</dbReference>
<dbReference type="NCBIfam" id="TIGR00685">
    <property type="entry name" value="T6PP"/>
    <property type="match status" value="1"/>
</dbReference>
<dbReference type="GO" id="GO:0004805">
    <property type="term" value="F:trehalose-phosphatase activity"/>
    <property type="evidence" value="ECO:0007669"/>
    <property type="project" value="UniProtKB-EC"/>
</dbReference>
<keyword evidence="2" id="KW-0479">Metal-binding</keyword>
<dbReference type="PANTHER" id="PTHR43768">
    <property type="entry name" value="TREHALOSE 6-PHOSPHATE PHOSPHATASE"/>
    <property type="match status" value="1"/>
</dbReference>
<dbReference type="InterPro" id="IPR023214">
    <property type="entry name" value="HAD_sf"/>
</dbReference>
<comment type="cofactor">
    <cofactor evidence="2">
        <name>Mg(2+)</name>
        <dbReference type="ChEBI" id="CHEBI:18420"/>
    </cofactor>
</comment>
<organism evidence="4 5">
    <name type="scientific">Tistrella arctica</name>
    <dbReference type="NCBI Taxonomy" id="3133430"/>
    <lineage>
        <taxon>Bacteria</taxon>
        <taxon>Pseudomonadati</taxon>
        <taxon>Pseudomonadota</taxon>
        <taxon>Alphaproteobacteria</taxon>
        <taxon>Geminicoccales</taxon>
        <taxon>Geminicoccaceae</taxon>
        <taxon>Tistrella</taxon>
    </lineage>
</organism>
<dbReference type="InterPro" id="IPR044651">
    <property type="entry name" value="OTSB-like"/>
</dbReference>
<reference evidence="4 5" key="1">
    <citation type="submission" date="2024-03" db="EMBL/GenBank/DDBJ databases">
        <title>High-quality draft genome sequencing of Tistrella sp. BH-R2-4.</title>
        <authorList>
            <person name="Dong C."/>
        </authorList>
    </citation>
    <scope>NUCLEOTIDE SEQUENCE [LARGE SCALE GENOMIC DNA]</scope>
    <source>
        <strain evidence="4 5">BH-R2-4</strain>
    </source>
</reference>
<evidence type="ECO:0000256" key="3">
    <source>
        <dbReference type="SAM" id="MobiDB-lite"/>
    </source>
</evidence>
<dbReference type="Pfam" id="PF02358">
    <property type="entry name" value="Trehalose_PPase"/>
    <property type="match status" value="1"/>
</dbReference>
<comment type="similarity">
    <text evidence="2">Belongs to the trehalose phosphatase family.</text>
</comment>
<dbReference type="Gene3D" id="3.30.70.1020">
    <property type="entry name" value="Trehalose-6-phosphate phosphatase related protein, domain 2"/>
    <property type="match status" value="1"/>
</dbReference>
<comment type="function">
    <text evidence="2">Removes the phosphate from trehalose 6-phosphate to produce free trehalose.</text>
</comment>
<dbReference type="InterPro" id="IPR003337">
    <property type="entry name" value="Trehalose_PPase"/>
</dbReference>
<evidence type="ECO:0000313" key="5">
    <source>
        <dbReference type="Proteomes" id="UP001413721"/>
    </source>
</evidence>
<accession>A0ABU9YLJ4</accession>